<dbReference type="PROSITE" id="PS50076">
    <property type="entry name" value="DNAJ_2"/>
    <property type="match status" value="1"/>
</dbReference>
<dbReference type="InterPro" id="IPR036869">
    <property type="entry name" value="J_dom_sf"/>
</dbReference>
<dbReference type="Proteomes" id="UP000694424">
    <property type="component" value="Unplaced"/>
</dbReference>
<dbReference type="PANTHER" id="PTHR44665:SF1">
    <property type="entry name" value="DNAJ HOMOLOG SUBFAMILY C MEMBER 14"/>
    <property type="match status" value="1"/>
</dbReference>
<evidence type="ECO:0000259" key="3">
    <source>
        <dbReference type="PROSITE" id="PS50076"/>
    </source>
</evidence>
<dbReference type="PRINTS" id="PR00625">
    <property type="entry name" value="JDOMAIN"/>
</dbReference>
<feature type="compositionally biased region" description="Low complexity" evidence="1">
    <location>
        <begin position="94"/>
        <end position="105"/>
    </location>
</feature>
<dbReference type="GO" id="GO:0050780">
    <property type="term" value="F:dopamine receptor binding"/>
    <property type="evidence" value="ECO:0007669"/>
    <property type="project" value="TreeGrafter"/>
</dbReference>
<reference evidence="4" key="1">
    <citation type="submission" date="2025-08" db="UniProtKB">
        <authorList>
            <consortium name="Ensembl"/>
        </authorList>
    </citation>
    <scope>IDENTIFICATION</scope>
</reference>
<dbReference type="SMART" id="SM00271">
    <property type="entry name" value="DnaJ"/>
    <property type="match status" value="1"/>
</dbReference>
<feature type="region of interest" description="Disordered" evidence="1">
    <location>
        <begin position="1"/>
        <end position="45"/>
    </location>
</feature>
<dbReference type="Pfam" id="PF00226">
    <property type="entry name" value="DnaJ"/>
    <property type="match status" value="1"/>
</dbReference>
<feature type="compositionally biased region" description="Basic residues" evidence="1">
    <location>
        <begin position="167"/>
        <end position="179"/>
    </location>
</feature>
<dbReference type="Gene3D" id="1.10.287.110">
    <property type="entry name" value="DnaJ domain"/>
    <property type="match status" value="1"/>
</dbReference>
<feature type="compositionally biased region" description="Low complexity" evidence="1">
    <location>
        <begin position="670"/>
        <end position="681"/>
    </location>
</feature>
<dbReference type="SUPFAM" id="SSF46565">
    <property type="entry name" value="Chaperone J-domain"/>
    <property type="match status" value="1"/>
</dbReference>
<keyword evidence="2" id="KW-1133">Transmembrane helix</keyword>
<feature type="compositionally biased region" description="Basic residues" evidence="1">
    <location>
        <begin position="199"/>
        <end position="209"/>
    </location>
</feature>
<feature type="region of interest" description="Disordered" evidence="1">
    <location>
        <begin position="398"/>
        <end position="419"/>
    </location>
</feature>
<evidence type="ECO:0000256" key="1">
    <source>
        <dbReference type="SAM" id="MobiDB-lite"/>
    </source>
</evidence>
<dbReference type="PANTHER" id="PTHR44665">
    <property type="entry name" value="DNAJ HOMOLOG SUBFAMILY C MEMBER 14"/>
    <property type="match status" value="1"/>
</dbReference>
<reference evidence="4" key="2">
    <citation type="submission" date="2025-09" db="UniProtKB">
        <authorList>
            <consortium name="Ensembl"/>
        </authorList>
    </citation>
    <scope>IDENTIFICATION</scope>
</reference>
<keyword evidence="2" id="KW-0472">Membrane</keyword>
<feature type="compositionally biased region" description="Basic and acidic residues" evidence="1">
    <location>
        <begin position="1"/>
        <end position="16"/>
    </location>
</feature>
<dbReference type="Ensembl" id="ENSAOWT00000011271.1">
    <property type="protein sequence ID" value="ENSAOWP00000009937.1"/>
    <property type="gene ID" value="ENSAOWG00000006819.1"/>
</dbReference>
<dbReference type="Pfam" id="PF14901">
    <property type="entry name" value="Jiv90"/>
    <property type="match status" value="1"/>
</dbReference>
<feature type="transmembrane region" description="Helical" evidence="2">
    <location>
        <begin position="305"/>
        <end position="328"/>
    </location>
</feature>
<name>A0A8B9S7E0_APTOW</name>
<evidence type="ECO:0000313" key="5">
    <source>
        <dbReference type="Proteomes" id="UP000694424"/>
    </source>
</evidence>
<feature type="region of interest" description="Disordered" evidence="1">
    <location>
        <begin position="67"/>
        <end position="219"/>
    </location>
</feature>
<feature type="region of interest" description="Disordered" evidence="1">
    <location>
        <begin position="613"/>
        <end position="732"/>
    </location>
</feature>
<dbReference type="CDD" id="cd06257">
    <property type="entry name" value="DnaJ"/>
    <property type="match status" value="1"/>
</dbReference>
<evidence type="ECO:0000313" key="4">
    <source>
        <dbReference type="Ensembl" id="ENSAOWP00000009937.1"/>
    </source>
</evidence>
<proteinExistence type="predicted"/>
<feature type="domain" description="J" evidence="3">
    <location>
        <begin position="437"/>
        <end position="501"/>
    </location>
</feature>
<organism evidence="4 5">
    <name type="scientific">Apteryx owenii</name>
    <name type="common">Little spotted kiwi</name>
    <dbReference type="NCBI Taxonomy" id="8824"/>
    <lineage>
        <taxon>Eukaryota</taxon>
        <taxon>Metazoa</taxon>
        <taxon>Chordata</taxon>
        <taxon>Craniata</taxon>
        <taxon>Vertebrata</taxon>
        <taxon>Euteleostomi</taxon>
        <taxon>Archelosauria</taxon>
        <taxon>Archosauria</taxon>
        <taxon>Dinosauria</taxon>
        <taxon>Saurischia</taxon>
        <taxon>Theropoda</taxon>
        <taxon>Coelurosauria</taxon>
        <taxon>Aves</taxon>
        <taxon>Palaeognathae</taxon>
        <taxon>Apterygiformes</taxon>
        <taxon>Apterygidae</taxon>
        <taxon>Apteryx</taxon>
    </lineage>
</organism>
<sequence>MEPGTREREGAGEAERGGSSPCRRREPLGSPRHHSPCVGAGHLWAPNSTRLVPESFASDIGWTARAAEDSAAWNGSCGPEQALTLEDDDLPFLGSDSPGSGPEPSCRCQGERSVPPGPFAEQRDGSCSVTCHHRAAESPELQSRLPRGQEEGEEDGDELFGPGRALGSRRTRKRQRHRSAPKEEGREPGKREGRSGPGGRRHRPARKRSHAEGPRDGGAEAAWPGELLAQLCLARLRALLEAALSHVRRVCVEAGGRLLCSCCRLGACDLGSAQASVRTWGQRVGQQARSGSVKAGRWLRAWAELFLRLLWMLCALLFLVVVLLLGSLRLCGRVCAATLVAGAGRLGRTGRVAQLLALLDVSVLHRTWSLFKETRTCQYLWDWLQKWRAPPWAPGGLRTDGLGDAAPGPDGGSPSASSREEVARLLAMADVPEEELNPFQVLGLEATASDAELKKAYRRLAVLVHPDKNEHPRAEEAFKVLRAAWDIVSNPEKRKEYEIKRMAESELTRSMSEFLTRLQDDLKEAMNTMMCSKCQGKHKRFEMDRDPLSARYCAECSKLHPAEEGDFWAESSMLGLKITYFAMMDGKIYDITEWAGCQRVGISPDTHRVPYHISFGSRNAGPGGRQRMTPKGSPTSAADLQDFFNRVFQGTSGQMPGGAFSPPPPPPAAPSGAAASAGAPPKTDGAAPKADAKHKRRKKPSQQPSRGSERSHVASWHCRTQRGAEPRGLPVC</sequence>
<dbReference type="AlphaFoldDB" id="A0A8B9S7E0"/>
<feature type="compositionally biased region" description="Low complexity" evidence="1">
    <location>
        <begin position="400"/>
        <end position="417"/>
    </location>
</feature>
<accession>A0A8B9S7E0</accession>
<dbReference type="InterPro" id="IPR001623">
    <property type="entry name" value="DnaJ_domain"/>
</dbReference>
<keyword evidence="2" id="KW-0812">Transmembrane</keyword>
<dbReference type="InterPro" id="IPR052317">
    <property type="entry name" value="Viral_replicn-host_int_reg"/>
</dbReference>
<keyword evidence="5" id="KW-1185">Reference proteome</keyword>
<protein>
    <recommendedName>
        <fullName evidence="3">J domain-containing protein</fullName>
    </recommendedName>
</protein>
<evidence type="ECO:0000256" key="2">
    <source>
        <dbReference type="SAM" id="Phobius"/>
    </source>
</evidence>
<feature type="compositionally biased region" description="Basic and acidic residues" evidence="1">
    <location>
        <begin position="180"/>
        <end position="194"/>
    </location>
</feature>
<dbReference type="InterPro" id="IPR032843">
    <property type="entry name" value="Jiv"/>
</dbReference>